<feature type="binding site" evidence="9">
    <location>
        <position position="256"/>
    </location>
    <ligand>
        <name>Mg(2+)</name>
        <dbReference type="ChEBI" id="CHEBI:18420"/>
    </ligand>
</feature>
<dbReference type="UniPathway" id="UPA00219"/>
<keyword evidence="7" id="KW-0961">Cell wall biogenesis/degradation</keyword>
<evidence type="ECO:0000256" key="8">
    <source>
        <dbReference type="NCBIfam" id="TIGR00445"/>
    </source>
</evidence>
<dbReference type="GO" id="GO:0046872">
    <property type="term" value="F:metal ion binding"/>
    <property type="evidence" value="ECO:0007669"/>
    <property type="project" value="UniProtKB-KW"/>
</dbReference>
<feature type="transmembrane region" description="Helical" evidence="7">
    <location>
        <begin position="105"/>
        <end position="131"/>
    </location>
</feature>
<evidence type="ECO:0000313" key="11">
    <source>
        <dbReference type="Proteomes" id="UP000177810"/>
    </source>
</evidence>
<evidence type="ECO:0000256" key="9">
    <source>
        <dbReference type="PIRSR" id="PIRSR600715-1"/>
    </source>
</evidence>
<dbReference type="GO" id="GO:0051992">
    <property type="term" value="F:UDP-N-acetylmuramoyl-L-alanyl-D-glutamyl-meso-2,6-diaminopimelyl-D-alanyl-D-alanine:undecaprenyl-phosphate transferase activity"/>
    <property type="evidence" value="ECO:0007669"/>
    <property type="project" value="RHEA"/>
</dbReference>
<dbReference type="AlphaFoldDB" id="A0A1G2F222"/>
<dbReference type="CDD" id="cd06852">
    <property type="entry name" value="GT_MraY"/>
    <property type="match status" value="1"/>
</dbReference>
<dbReference type="InterPro" id="IPR003524">
    <property type="entry name" value="PNAcMuramoyl-5peptid_Trfase"/>
</dbReference>
<evidence type="ECO:0000256" key="2">
    <source>
        <dbReference type="ARBA" id="ARBA00005583"/>
    </source>
</evidence>
<dbReference type="NCBIfam" id="TIGR00445">
    <property type="entry name" value="mraY"/>
    <property type="match status" value="1"/>
</dbReference>
<dbReference type="GO" id="GO:0071555">
    <property type="term" value="P:cell wall organization"/>
    <property type="evidence" value="ECO:0007669"/>
    <property type="project" value="UniProtKB-KW"/>
</dbReference>
<proteinExistence type="inferred from homology"/>
<dbReference type="InterPro" id="IPR018480">
    <property type="entry name" value="PNAcMuramoyl-5peptid_Trfase_CS"/>
</dbReference>
<dbReference type="STRING" id="1801990.A2V69_00955"/>
<comment type="subcellular location">
    <subcellularLocation>
        <location evidence="7">Cell membrane</location>
        <topology evidence="7">Multi-pass membrane protein</topology>
    </subcellularLocation>
    <subcellularLocation>
        <location evidence="1">Membrane</location>
        <topology evidence="1">Multi-pass membrane protein</topology>
    </subcellularLocation>
</comment>
<keyword evidence="5 7" id="KW-1133">Transmembrane helix</keyword>
<evidence type="ECO:0000256" key="5">
    <source>
        <dbReference type="ARBA" id="ARBA00022989"/>
    </source>
</evidence>
<feature type="transmembrane region" description="Helical" evidence="7">
    <location>
        <begin position="179"/>
        <end position="196"/>
    </location>
</feature>
<comment type="cofactor">
    <cofactor evidence="7 9">
        <name>Mg(2+)</name>
        <dbReference type="ChEBI" id="CHEBI:18420"/>
    </cofactor>
</comment>
<name>A0A1G2F222_9BACT</name>
<dbReference type="GO" id="GO:0005886">
    <property type="term" value="C:plasma membrane"/>
    <property type="evidence" value="ECO:0007669"/>
    <property type="project" value="UniProtKB-SubCell"/>
</dbReference>
<evidence type="ECO:0000256" key="6">
    <source>
        <dbReference type="ARBA" id="ARBA00023136"/>
    </source>
</evidence>
<feature type="transmembrane region" description="Helical" evidence="7">
    <location>
        <begin position="228"/>
        <end position="245"/>
    </location>
</feature>
<dbReference type="HAMAP" id="MF_00038">
    <property type="entry name" value="MraY"/>
    <property type="match status" value="1"/>
</dbReference>
<dbReference type="GO" id="GO:0009252">
    <property type="term" value="P:peptidoglycan biosynthetic process"/>
    <property type="evidence" value="ECO:0007669"/>
    <property type="project" value="UniProtKB-UniRule"/>
</dbReference>
<keyword evidence="7 9" id="KW-0479">Metal-binding</keyword>
<dbReference type="InterPro" id="IPR000715">
    <property type="entry name" value="Glycosyl_transferase_4"/>
</dbReference>
<dbReference type="PANTHER" id="PTHR22926:SF5">
    <property type="entry name" value="PHOSPHO-N-ACETYLMURAMOYL-PENTAPEPTIDE-TRANSFERASE HOMOLOG"/>
    <property type="match status" value="1"/>
</dbReference>
<feature type="transmembrane region" description="Helical" evidence="7">
    <location>
        <begin position="278"/>
        <end position="298"/>
    </location>
</feature>
<feature type="binding site" evidence="9">
    <location>
        <position position="196"/>
    </location>
    <ligand>
        <name>Mg(2+)</name>
        <dbReference type="ChEBI" id="CHEBI:18420"/>
    </ligand>
</feature>
<evidence type="ECO:0000256" key="3">
    <source>
        <dbReference type="ARBA" id="ARBA00022679"/>
    </source>
</evidence>
<dbReference type="EMBL" id="MHMT01000032">
    <property type="protein sequence ID" value="OGZ31812.1"/>
    <property type="molecule type" value="Genomic_DNA"/>
</dbReference>
<comment type="function">
    <text evidence="7">Catalyzes the initial step of the lipid cycle reactions in the biosynthesis of the cell wall peptidoglycan: transfers peptidoglycan precursor phospho-MurNAc-pentapeptide from UDP-MurNAc-pentapeptide onto the lipid carrier undecaprenyl phosphate, yielding undecaprenyl-pyrophosphoryl-MurNAc-pentapeptide, known as lipid I.</text>
</comment>
<feature type="transmembrane region" description="Helical" evidence="7">
    <location>
        <begin position="203"/>
        <end position="222"/>
    </location>
</feature>
<keyword evidence="6 7" id="KW-0472">Membrane</keyword>
<protein>
    <recommendedName>
        <fullName evidence="7 8">Phospho-N-acetylmuramoyl-pentapeptide-transferase</fullName>
        <ecNumber evidence="7 8">2.7.8.13</ecNumber>
    </recommendedName>
    <alternativeName>
        <fullName evidence="7">UDP-MurNAc-pentapeptide phosphotransferase</fullName>
    </alternativeName>
</protein>
<organism evidence="10 11">
    <name type="scientific">Candidatus Portnoybacteria bacterium RBG_13_40_8</name>
    <dbReference type="NCBI Taxonomy" id="1801990"/>
    <lineage>
        <taxon>Bacteria</taxon>
        <taxon>Candidatus Portnoyibacteriota</taxon>
    </lineage>
</organism>
<sequence>MAMNGIFPIIKILTISAASFVVAILATPILTHFLYKYRLGKKIRNEGTTPIYTSLHKGKEGTPTMGGILIWVTVAAIAIGILFLTKTFGPDKIFSDYNFLTRKQTLLPLGILLFAAVIGLIDDLLGIFHLGRERRGLRLRERLVIFTIIAIIGAFWFYFKLDWDLIHVPFLGDFNIGWWYVPIFIFIIVASAFSSNETDGLDGLLGGTLLIAFSSYIIISYFQGRTELATFCGAIVGALLAFLWFNINPARFFMGDTGSMSLGITLGVIAMLTNSLFFLPFIGFILVIESLSVIIQILSKKFRHKKVFLSTPIHHHFEAKGWPETKVTMRFWIISGVMAVIGLILFFIDLKLF</sequence>
<comment type="pathway">
    <text evidence="7">Cell wall biogenesis; peptidoglycan biosynthesis.</text>
</comment>
<keyword evidence="3 7" id="KW-0808">Transferase</keyword>
<dbReference type="GO" id="GO:0008360">
    <property type="term" value="P:regulation of cell shape"/>
    <property type="evidence" value="ECO:0007669"/>
    <property type="project" value="UniProtKB-KW"/>
</dbReference>
<dbReference type="Pfam" id="PF10555">
    <property type="entry name" value="MraY_sig1"/>
    <property type="match status" value="1"/>
</dbReference>
<dbReference type="GO" id="GO:0008963">
    <property type="term" value="F:phospho-N-acetylmuramoyl-pentapeptide-transferase activity"/>
    <property type="evidence" value="ECO:0007669"/>
    <property type="project" value="UniProtKB-UniRule"/>
</dbReference>
<feature type="transmembrane region" description="Helical" evidence="7">
    <location>
        <begin position="252"/>
        <end position="272"/>
    </location>
</feature>
<comment type="catalytic activity">
    <reaction evidence="7">
        <text>UDP-N-acetyl-alpha-D-muramoyl-L-alanyl-gamma-D-glutamyl-meso-2,6-diaminopimeloyl-D-alanyl-D-alanine + di-trans,octa-cis-undecaprenyl phosphate = di-trans,octa-cis-undecaprenyl diphospho-N-acetyl-alpha-D-muramoyl-L-alanyl-D-glutamyl-meso-2,6-diaminopimeloyl-D-alanyl-D-alanine + UMP</text>
        <dbReference type="Rhea" id="RHEA:28386"/>
        <dbReference type="ChEBI" id="CHEBI:57865"/>
        <dbReference type="ChEBI" id="CHEBI:60392"/>
        <dbReference type="ChEBI" id="CHEBI:61386"/>
        <dbReference type="ChEBI" id="CHEBI:61387"/>
        <dbReference type="EC" id="2.7.8.13"/>
    </reaction>
</comment>
<keyword evidence="4 7" id="KW-0812">Transmembrane</keyword>
<keyword evidence="7 9" id="KW-0460">Magnesium</keyword>
<keyword evidence="7" id="KW-1003">Cell membrane</keyword>
<feature type="transmembrane region" description="Helical" evidence="7">
    <location>
        <begin position="65"/>
        <end position="85"/>
    </location>
</feature>
<keyword evidence="7" id="KW-0573">Peptidoglycan synthesis</keyword>
<dbReference type="GO" id="GO:0051301">
    <property type="term" value="P:cell division"/>
    <property type="evidence" value="ECO:0007669"/>
    <property type="project" value="UniProtKB-KW"/>
</dbReference>
<evidence type="ECO:0000256" key="1">
    <source>
        <dbReference type="ARBA" id="ARBA00004141"/>
    </source>
</evidence>
<dbReference type="EC" id="2.7.8.13" evidence="7 8"/>
<evidence type="ECO:0000256" key="4">
    <source>
        <dbReference type="ARBA" id="ARBA00022692"/>
    </source>
</evidence>
<keyword evidence="7" id="KW-0131">Cell cycle</keyword>
<feature type="transmembrane region" description="Helical" evidence="7">
    <location>
        <begin position="329"/>
        <end position="348"/>
    </location>
</feature>
<gene>
    <name evidence="7" type="primary">mraY</name>
    <name evidence="10" type="ORF">A2V69_00955</name>
</gene>
<keyword evidence="7" id="KW-0132">Cell division</keyword>
<dbReference type="PANTHER" id="PTHR22926">
    <property type="entry name" value="PHOSPHO-N-ACETYLMURAMOYL-PENTAPEPTIDE-TRANSFERASE"/>
    <property type="match status" value="1"/>
</dbReference>
<reference evidence="10 11" key="1">
    <citation type="journal article" date="2016" name="Nat. Commun.">
        <title>Thousands of microbial genomes shed light on interconnected biogeochemical processes in an aquifer system.</title>
        <authorList>
            <person name="Anantharaman K."/>
            <person name="Brown C.T."/>
            <person name="Hug L.A."/>
            <person name="Sharon I."/>
            <person name="Castelle C.J."/>
            <person name="Probst A.J."/>
            <person name="Thomas B.C."/>
            <person name="Singh A."/>
            <person name="Wilkins M.J."/>
            <person name="Karaoz U."/>
            <person name="Brodie E.L."/>
            <person name="Williams K.H."/>
            <person name="Hubbard S.S."/>
            <person name="Banfield J.F."/>
        </authorList>
    </citation>
    <scope>NUCLEOTIDE SEQUENCE [LARGE SCALE GENOMIC DNA]</scope>
</reference>
<evidence type="ECO:0000256" key="7">
    <source>
        <dbReference type="HAMAP-Rule" id="MF_00038"/>
    </source>
</evidence>
<keyword evidence="7" id="KW-0133">Cell shape</keyword>
<dbReference type="Proteomes" id="UP000177810">
    <property type="component" value="Unassembled WGS sequence"/>
</dbReference>
<comment type="caution">
    <text evidence="10">The sequence shown here is derived from an EMBL/GenBank/DDBJ whole genome shotgun (WGS) entry which is preliminary data.</text>
</comment>
<feature type="transmembrane region" description="Helical" evidence="7">
    <location>
        <begin position="143"/>
        <end position="159"/>
    </location>
</feature>
<accession>A0A1G2F222</accession>
<feature type="transmembrane region" description="Helical" evidence="7">
    <location>
        <begin position="12"/>
        <end position="35"/>
    </location>
</feature>
<dbReference type="Pfam" id="PF00953">
    <property type="entry name" value="Glycos_transf_4"/>
    <property type="match status" value="1"/>
</dbReference>
<evidence type="ECO:0000313" key="10">
    <source>
        <dbReference type="EMBL" id="OGZ31812.1"/>
    </source>
</evidence>
<comment type="similarity">
    <text evidence="2 7">Belongs to the glycosyltransferase 4 family. MraY subfamily.</text>
</comment>